<feature type="domain" description="RNA polymerase sigma factor 70 region 4 type 2" evidence="6">
    <location>
        <begin position="106"/>
        <end position="156"/>
    </location>
</feature>
<dbReference type="Gene3D" id="1.10.10.10">
    <property type="entry name" value="Winged helix-like DNA-binding domain superfamily/Winged helix DNA-binding domain"/>
    <property type="match status" value="1"/>
</dbReference>
<evidence type="ECO:0000256" key="1">
    <source>
        <dbReference type="ARBA" id="ARBA00023015"/>
    </source>
</evidence>
<feature type="domain" description="RNA polymerase sigma-70 region 2" evidence="5">
    <location>
        <begin position="11"/>
        <end position="73"/>
    </location>
</feature>
<dbReference type="InterPro" id="IPR036388">
    <property type="entry name" value="WH-like_DNA-bd_sf"/>
</dbReference>
<keyword evidence="8" id="KW-1185">Reference proteome</keyword>
<comment type="caution">
    <text evidence="7">The sequence shown here is derived from an EMBL/GenBank/DDBJ whole genome shotgun (WGS) entry which is preliminary data.</text>
</comment>
<dbReference type="SUPFAM" id="SSF88659">
    <property type="entry name" value="Sigma3 and sigma4 domains of RNA polymerase sigma factors"/>
    <property type="match status" value="1"/>
</dbReference>
<dbReference type="Pfam" id="PF04542">
    <property type="entry name" value="Sigma70_r2"/>
    <property type="match status" value="1"/>
</dbReference>
<dbReference type="Proteomes" id="UP000053681">
    <property type="component" value="Unassembled WGS sequence"/>
</dbReference>
<dbReference type="InterPro" id="IPR013249">
    <property type="entry name" value="RNA_pol_sigma70_r4_t2"/>
</dbReference>
<accession>A0A0V8JJK6</accession>
<dbReference type="InterPro" id="IPR014284">
    <property type="entry name" value="RNA_pol_sigma-70_dom"/>
</dbReference>
<dbReference type="InterPro" id="IPR013324">
    <property type="entry name" value="RNA_pol_sigma_r3/r4-like"/>
</dbReference>
<protein>
    <submittedName>
        <fullName evidence="7">RNA polymerase subunit sigma-70</fullName>
    </submittedName>
</protein>
<evidence type="ECO:0000256" key="3">
    <source>
        <dbReference type="ARBA" id="ARBA00023125"/>
    </source>
</evidence>
<dbReference type="InterPro" id="IPR007627">
    <property type="entry name" value="RNA_pol_sigma70_r2"/>
</dbReference>
<dbReference type="NCBIfam" id="TIGR02937">
    <property type="entry name" value="sigma70-ECF"/>
    <property type="match status" value="1"/>
</dbReference>
<evidence type="ECO:0000256" key="4">
    <source>
        <dbReference type="ARBA" id="ARBA00023163"/>
    </source>
</evidence>
<keyword evidence="3" id="KW-0238">DNA-binding</keyword>
<dbReference type="AlphaFoldDB" id="A0A0V8JJK6"/>
<keyword evidence="1" id="KW-0805">Transcription regulation</keyword>
<organism evidence="7 8">
    <name type="scientific">Priestia veravalensis</name>
    <dbReference type="NCBI Taxonomy" id="1414648"/>
    <lineage>
        <taxon>Bacteria</taxon>
        <taxon>Bacillati</taxon>
        <taxon>Bacillota</taxon>
        <taxon>Bacilli</taxon>
        <taxon>Bacillales</taxon>
        <taxon>Bacillaceae</taxon>
        <taxon>Priestia</taxon>
    </lineage>
</organism>
<evidence type="ECO:0000256" key="2">
    <source>
        <dbReference type="ARBA" id="ARBA00023082"/>
    </source>
</evidence>
<evidence type="ECO:0000313" key="8">
    <source>
        <dbReference type="Proteomes" id="UP000053681"/>
    </source>
</evidence>
<evidence type="ECO:0000259" key="6">
    <source>
        <dbReference type="Pfam" id="PF08281"/>
    </source>
</evidence>
<evidence type="ECO:0000313" key="7">
    <source>
        <dbReference type="EMBL" id="KSU87037.1"/>
    </source>
</evidence>
<dbReference type="GO" id="GO:0016987">
    <property type="term" value="F:sigma factor activity"/>
    <property type="evidence" value="ECO:0007669"/>
    <property type="project" value="UniProtKB-KW"/>
</dbReference>
<reference evidence="7 8" key="1">
    <citation type="submission" date="2015-11" db="EMBL/GenBank/DDBJ databases">
        <title>Bacillus caseinolyticus sp nov.</title>
        <authorList>
            <person name="Dastager S.G."/>
            <person name="Mawlankar R."/>
        </authorList>
    </citation>
    <scope>NUCLEOTIDE SEQUENCE [LARGE SCALE GENOMIC DNA]</scope>
    <source>
        <strain evidence="7 8">SGD-V-76</strain>
    </source>
</reference>
<keyword evidence="2" id="KW-0731">Sigma factor</keyword>
<name>A0A0V8JJK6_9BACI</name>
<evidence type="ECO:0000259" key="5">
    <source>
        <dbReference type="Pfam" id="PF04542"/>
    </source>
</evidence>
<dbReference type="GO" id="GO:0006352">
    <property type="term" value="P:DNA-templated transcription initiation"/>
    <property type="evidence" value="ECO:0007669"/>
    <property type="project" value="InterPro"/>
</dbReference>
<dbReference type="InterPro" id="IPR013325">
    <property type="entry name" value="RNA_pol_sigma_r2"/>
</dbReference>
<dbReference type="CDD" id="cd06171">
    <property type="entry name" value="Sigma70_r4"/>
    <property type="match status" value="1"/>
</dbReference>
<dbReference type="EMBL" id="LNQP01000056">
    <property type="protein sequence ID" value="KSU87037.1"/>
    <property type="molecule type" value="Genomic_DNA"/>
</dbReference>
<proteinExistence type="predicted"/>
<dbReference type="PANTHER" id="PTHR30385:SF4">
    <property type="entry name" value="RNA POLYMERASE SIGMA-E FACTOR"/>
    <property type="match status" value="1"/>
</dbReference>
<dbReference type="GO" id="GO:0003677">
    <property type="term" value="F:DNA binding"/>
    <property type="evidence" value="ECO:0007669"/>
    <property type="project" value="UniProtKB-KW"/>
</dbReference>
<dbReference type="Pfam" id="PF08281">
    <property type="entry name" value="Sigma70_r4_2"/>
    <property type="match status" value="1"/>
</dbReference>
<gene>
    <name evidence="7" type="ORF">AS180_15385</name>
</gene>
<dbReference type="Gene3D" id="1.10.1740.10">
    <property type="match status" value="1"/>
</dbReference>
<keyword evidence="4" id="KW-0804">Transcription</keyword>
<sequence>MKSVSFEQIAESFHPLIVSMIQKHHIYKEQEEYYQLALIGLWKAYQKFDESKGSFSAYAYSTVRGTILMELRASVKRDEREALTEDTLLVMHPDDSLPVALQSSIINDMIQHLTPREKIYILEYLLGGYSYKELADKYGVSTGAVKNWGKTARKKLKETLPYL</sequence>
<dbReference type="SUPFAM" id="SSF88946">
    <property type="entry name" value="Sigma2 domain of RNA polymerase sigma factors"/>
    <property type="match status" value="1"/>
</dbReference>
<dbReference type="PANTHER" id="PTHR30385">
    <property type="entry name" value="SIGMA FACTOR F FLAGELLAR"/>
    <property type="match status" value="1"/>
</dbReference>